<evidence type="ECO:0000256" key="7">
    <source>
        <dbReference type="ARBA" id="ARBA00019373"/>
    </source>
</evidence>
<dbReference type="PANTHER" id="PTHR46382">
    <property type="entry name" value="PHOSPHATIDATE CYTIDYLYLTRANSFERASE"/>
    <property type="match status" value="1"/>
</dbReference>
<feature type="transmembrane region" description="Helical" evidence="19">
    <location>
        <begin position="105"/>
        <end position="121"/>
    </location>
</feature>
<accession>A0A017HBR9</accession>
<keyword evidence="11 18" id="KW-0812">Transmembrane</keyword>
<dbReference type="GO" id="GO:0004605">
    <property type="term" value="F:phosphatidate cytidylyltransferase activity"/>
    <property type="evidence" value="ECO:0007669"/>
    <property type="project" value="UniProtKB-EC"/>
</dbReference>
<dbReference type="RefSeq" id="WP_017928692.1">
    <property type="nucleotide sequence ID" value="NZ_KB822998.1"/>
</dbReference>
<dbReference type="eggNOG" id="COG0575">
    <property type="taxonomic scope" value="Bacteria"/>
</dbReference>
<dbReference type="PATRIC" id="fig|1122180.6.peg.1811"/>
<evidence type="ECO:0000256" key="13">
    <source>
        <dbReference type="ARBA" id="ARBA00022989"/>
    </source>
</evidence>
<evidence type="ECO:0000256" key="9">
    <source>
        <dbReference type="ARBA" id="ARBA00022516"/>
    </source>
</evidence>
<keyword evidence="17" id="KW-1208">Phospholipid metabolism</keyword>
<evidence type="ECO:0000256" key="10">
    <source>
        <dbReference type="ARBA" id="ARBA00022679"/>
    </source>
</evidence>
<name>A0A017HBR9_9RHOB</name>
<comment type="subcellular location">
    <subcellularLocation>
        <location evidence="2">Cell membrane</location>
        <topology evidence="2">Multi-pass membrane protein</topology>
    </subcellularLocation>
</comment>
<evidence type="ECO:0000256" key="8">
    <source>
        <dbReference type="ARBA" id="ARBA00022475"/>
    </source>
</evidence>
<dbReference type="AlphaFoldDB" id="A0A017HBR9"/>
<comment type="similarity">
    <text evidence="5 18">Belongs to the CDS family.</text>
</comment>
<dbReference type="OrthoDB" id="9799199at2"/>
<keyword evidence="10 18" id="KW-0808">Transferase</keyword>
<keyword evidence="13 19" id="KW-1133">Transmembrane helix</keyword>
<evidence type="ECO:0000256" key="15">
    <source>
        <dbReference type="ARBA" id="ARBA00023136"/>
    </source>
</evidence>
<feature type="transmembrane region" description="Helical" evidence="19">
    <location>
        <begin position="128"/>
        <end position="147"/>
    </location>
</feature>
<keyword evidence="8" id="KW-1003">Cell membrane</keyword>
<reference evidence="20 21" key="1">
    <citation type="submission" date="2013-03" db="EMBL/GenBank/DDBJ databases">
        <authorList>
            <person name="Fiebig A."/>
            <person name="Goeker M."/>
            <person name="Klenk H.-P.P."/>
        </authorList>
    </citation>
    <scope>NUCLEOTIDE SEQUENCE [LARGE SCALE GENOMIC DNA]</scope>
    <source>
        <strain evidence="20 21">DSM 17492</strain>
    </source>
</reference>
<evidence type="ECO:0000256" key="2">
    <source>
        <dbReference type="ARBA" id="ARBA00004651"/>
    </source>
</evidence>
<comment type="pathway">
    <text evidence="4">Lipid metabolism.</text>
</comment>
<dbReference type="STRING" id="1122180.Lokhon_01830"/>
<comment type="pathway">
    <text evidence="3 18">Phospholipid metabolism; CDP-diacylglycerol biosynthesis; CDP-diacylglycerol from sn-glycerol 3-phosphate: step 3/3.</text>
</comment>
<dbReference type="GO" id="GO:0005886">
    <property type="term" value="C:plasma membrane"/>
    <property type="evidence" value="ECO:0007669"/>
    <property type="project" value="UniProtKB-SubCell"/>
</dbReference>
<keyword evidence="15 19" id="KW-0472">Membrane</keyword>
<evidence type="ECO:0000313" key="21">
    <source>
        <dbReference type="Proteomes" id="UP000025047"/>
    </source>
</evidence>
<evidence type="ECO:0000256" key="3">
    <source>
        <dbReference type="ARBA" id="ARBA00005119"/>
    </source>
</evidence>
<evidence type="ECO:0000256" key="6">
    <source>
        <dbReference type="ARBA" id="ARBA00012487"/>
    </source>
</evidence>
<evidence type="ECO:0000256" key="18">
    <source>
        <dbReference type="RuleBase" id="RU003938"/>
    </source>
</evidence>
<evidence type="ECO:0000256" key="19">
    <source>
        <dbReference type="SAM" id="Phobius"/>
    </source>
</evidence>
<comment type="catalytic activity">
    <reaction evidence="1 18">
        <text>a 1,2-diacyl-sn-glycero-3-phosphate + CTP + H(+) = a CDP-1,2-diacyl-sn-glycerol + diphosphate</text>
        <dbReference type="Rhea" id="RHEA:16229"/>
        <dbReference type="ChEBI" id="CHEBI:15378"/>
        <dbReference type="ChEBI" id="CHEBI:33019"/>
        <dbReference type="ChEBI" id="CHEBI:37563"/>
        <dbReference type="ChEBI" id="CHEBI:58332"/>
        <dbReference type="ChEBI" id="CHEBI:58608"/>
        <dbReference type="EC" id="2.7.7.41"/>
    </reaction>
</comment>
<keyword evidence="21" id="KW-1185">Reference proteome</keyword>
<evidence type="ECO:0000256" key="1">
    <source>
        <dbReference type="ARBA" id="ARBA00001698"/>
    </source>
</evidence>
<dbReference type="PROSITE" id="PS01315">
    <property type="entry name" value="CDS"/>
    <property type="match status" value="1"/>
</dbReference>
<dbReference type="EMBL" id="APGJ01000006">
    <property type="protein sequence ID" value="EYD71760.1"/>
    <property type="molecule type" value="Genomic_DNA"/>
</dbReference>
<protein>
    <recommendedName>
        <fullName evidence="7 18">Phosphatidate cytidylyltransferase</fullName>
        <ecNumber evidence="6 18">2.7.7.41</ecNumber>
    </recommendedName>
</protein>
<feature type="transmembrane region" description="Helical" evidence="19">
    <location>
        <begin position="263"/>
        <end position="283"/>
    </location>
</feature>
<keyword evidence="16" id="KW-0594">Phospholipid biosynthesis</keyword>
<dbReference type="HOGENOM" id="CLU_037294_1_1_5"/>
<feature type="transmembrane region" description="Helical" evidence="19">
    <location>
        <begin position="153"/>
        <end position="171"/>
    </location>
</feature>
<evidence type="ECO:0000256" key="5">
    <source>
        <dbReference type="ARBA" id="ARBA00010185"/>
    </source>
</evidence>
<organism evidence="20 21">
    <name type="scientific">Limimaricola hongkongensis DSM 17492</name>
    <dbReference type="NCBI Taxonomy" id="1122180"/>
    <lineage>
        <taxon>Bacteria</taxon>
        <taxon>Pseudomonadati</taxon>
        <taxon>Pseudomonadota</taxon>
        <taxon>Alphaproteobacteria</taxon>
        <taxon>Rhodobacterales</taxon>
        <taxon>Paracoccaceae</taxon>
        <taxon>Limimaricola</taxon>
    </lineage>
</organism>
<evidence type="ECO:0000256" key="11">
    <source>
        <dbReference type="ARBA" id="ARBA00022692"/>
    </source>
</evidence>
<dbReference type="Pfam" id="PF01148">
    <property type="entry name" value="CTP_transf_1"/>
    <property type="match status" value="1"/>
</dbReference>
<dbReference type="UniPathway" id="UPA00557">
    <property type="reaction ID" value="UER00614"/>
</dbReference>
<dbReference type="InterPro" id="IPR000374">
    <property type="entry name" value="PC_trans"/>
</dbReference>
<sequence>MAEHEKTKDGEAAPGVAASAAVIADPGRWSDLGVRMASGAAMAALGALAVMMGGVWFQMLTVFVTAVMVWELWMMIEPGKPTPGMLLAALCASVLSGQLSGEGDWVIVLFLVAPVVGAAMLRRERGTFFAFALGIEVAGWGLVTFRAEYGFQWLLWLILVVICTDVFGYVAGRALGGPKFWPKVSPKKTWSGTSAGWIAAGLVGLVFTWMTSSPWHLVWISMLVSFASQMGDIAESALKRRMKVKDSSTLIPGHGGLFDRFDAMLGASLFMLLASAAGFIPGVHF</sequence>
<comment type="caution">
    <text evidence="20">The sequence shown here is derived from an EMBL/GenBank/DDBJ whole genome shotgun (WGS) entry which is preliminary data.</text>
</comment>
<gene>
    <name evidence="20" type="ORF">Lokhon_01830</name>
</gene>
<dbReference type="EC" id="2.7.7.41" evidence="6 18"/>
<evidence type="ECO:0000313" key="20">
    <source>
        <dbReference type="EMBL" id="EYD71760.1"/>
    </source>
</evidence>
<proteinExistence type="inferred from homology"/>
<evidence type="ECO:0000256" key="12">
    <source>
        <dbReference type="ARBA" id="ARBA00022695"/>
    </source>
</evidence>
<feature type="transmembrane region" description="Helical" evidence="19">
    <location>
        <begin position="192"/>
        <end position="210"/>
    </location>
</feature>
<keyword evidence="12 18" id="KW-0548">Nucleotidyltransferase</keyword>
<evidence type="ECO:0000256" key="17">
    <source>
        <dbReference type="ARBA" id="ARBA00023264"/>
    </source>
</evidence>
<evidence type="ECO:0000256" key="14">
    <source>
        <dbReference type="ARBA" id="ARBA00023098"/>
    </source>
</evidence>
<evidence type="ECO:0000256" key="4">
    <source>
        <dbReference type="ARBA" id="ARBA00005189"/>
    </source>
</evidence>
<evidence type="ECO:0000256" key="16">
    <source>
        <dbReference type="ARBA" id="ARBA00023209"/>
    </source>
</evidence>
<dbReference type="PANTHER" id="PTHR46382:SF1">
    <property type="entry name" value="PHOSPHATIDATE CYTIDYLYLTRANSFERASE"/>
    <property type="match status" value="1"/>
</dbReference>
<dbReference type="GO" id="GO:0016024">
    <property type="term" value="P:CDP-diacylglycerol biosynthetic process"/>
    <property type="evidence" value="ECO:0007669"/>
    <property type="project" value="UniProtKB-UniPathway"/>
</dbReference>
<feature type="transmembrane region" description="Helical" evidence="19">
    <location>
        <begin position="40"/>
        <end position="70"/>
    </location>
</feature>
<dbReference type="Proteomes" id="UP000025047">
    <property type="component" value="Unassembled WGS sequence"/>
</dbReference>
<keyword evidence="9" id="KW-0444">Lipid biosynthesis</keyword>
<keyword evidence="14" id="KW-0443">Lipid metabolism</keyword>